<name>R6T9I2_9BACT</name>
<evidence type="ECO:0000259" key="1">
    <source>
        <dbReference type="Pfam" id="PF07561"/>
    </source>
</evidence>
<dbReference type="Proteomes" id="UP001139365">
    <property type="component" value="Unassembled WGS sequence"/>
</dbReference>
<dbReference type="AlphaFoldDB" id="R6T9I2"/>
<proteinExistence type="predicted"/>
<dbReference type="EMBL" id="JALEMU010000017">
    <property type="protein sequence ID" value="MCI5754820.1"/>
    <property type="molecule type" value="Genomic_DNA"/>
</dbReference>
<accession>R6T9I2</accession>
<evidence type="ECO:0000313" key="2">
    <source>
        <dbReference type="EMBL" id="CDC70033.1"/>
    </source>
</evidence>
<feature type="domain" description="DUF1540" evidence="1">
    <location>
        <begin position="24"/>
        <end position="63"/>
    </location>
</feature>
<dbReference type="Proteomes" id="UP000017938">
    <property type="component" value="Unassembled WGS sequence"/>
</dbReference>
<evidence type="ECO:0000313" key="3">
    <source>
        <dbReference type="EMBL" id="MCI5754820.1"/>
    </source>
</evidence>
<evidence type="ECO:0000313" key="5">
    <source>
        <dbReference type="Proteomes" id="UP001139365"/>
    </source>
</evidence>
<reference evidence="2" key="1">
    <citation type="submission" date="2012-11" db="EMBL/GenBank/DDBJ databases">
        <title>Dependencies among metagenomic species, viruses, plasmids and units of genetic variation.</title>
        <authorList>
            <person name="Nielsen H.B."/>
            <person name="Almeida M."/>
            <person name="Juncker A.S."/>
            <person name="Rasmussen S."/>
            <person name="Li J."/>
            <person name="Sunagawa S."/>
            <person name="Plichta D."/>
            <person name="Gautier L."/>
            <person name="Le Chatelier E."/>
            <person name="Peletier E."/>
            <person name="Bonde I."/>
            <person name="Nielsen T."/>
            <person name="Manichanh C."/>
            <person name="Arumugam M."/>
            <person name="Batto J."/>
            <person name="Santos M.B.Q.D."/>
            <person name="Blom N."/>
            <person name="Borruel N."/>
            <person name="Burgdorf K.S."/>
            <person name="Boumezbeur F."/>
            <person name="Casellas F."/>
            <person name="Dore J."/>
            <person name="Guarner F."/>
            <person name="Hansen T."/>
            <person name="Hildebrand F."/>
            <person name="Kaas R.S."/>
            <person name="Kennedy S."/>
            <person name="Kristiansen K."/>
            <person name="Kultima J.R."/>
            <person name="Leonard P."/>
            <person name="Levenez F."/>
            <person name="Lund O."/>
            <person name="Moumen B."/>
            <person name="Le Paslier D."/>
            <person name="Pons N."/>
            <person name="Pedersen O."/>
            <person name="Prifti E."/>
            <person name="Qin J."/>
            <person name="Raes J."/>
            <person name="Tap J."/>
            <person name="Tims S."/>
            <person name="Ussery D.W."/>
            <person name="Yamada T."/>
            <person name="MetaHit consortium"/>
            <person name="Renault P."/>
            <person name="Sicheritz-Ponten T."/>
            <person name="Bork P."/>
            <person name="Wang J."/>
            <person name="Brunak S."/>
            <person name="Ehrlich S.D."/>
        </authorList>
    </citation>
    <scope>NUCLEOTIDE SEQUENCE [LARGE SCALE GENOMIC DNA]</scope>
</reference>
<dbReference type="Pfam" id="PF07561">
    <property type="entry name" value="DUF1540"/>
    <property type="match status" value="1"/>
</dbReference>
<comment type="caution">
    <text evidence="2">The sequence shown here is derived from an EMBL/GenBank/DDBJ whole genome shotgun (WGS) entry which is preliminary data.</text>
</comment>
<dbReference type="InterPro" id="IPR011437">
    <property type="entry name" value="DUF1540"/>
</dbReference>
<sequence length="68" mass="7524">MGIFDNYEDVRENRPKNQHHIKGIVCDVKNCVHHDGDNYCTADRIAVGPSFATSCADTVCASFKPKAL</sequence>
<organism evidence="2 4">
    <name type="scientific">Candidatus Colimorpha enterica</name>
    <dbReference type="NCBI Taxonomy" id="3083063"/>
    <lineage>
        <taxon>Bacteria</taxon>
        <taxon>Pseudomonadati</taxon>
        <taxon>Bacteroidota</taxon>
        <taxon>Bacteroidia</taxon>
        <taxon>Bacteroidales</taxon>
        <taxon>Candidatus Colimorpha</taxon>
    </lineage>
</organism>
<evidence type="ECO:0000313" key="4">
    <source>
        <dbReference type="Proteomes" id="UP000017938"/>
    </source>
</evidence>
<reference evidence="3 5" key="2">
    <citation type="submission" date="2022-03" db="EMBL/GenBank/DDBJ databases">
        <title>Metagenome-assembled genomes from swine fecal metagenomes.</title>
        <authorList>
            <person name="Holman D.B."/>
            <person name="Kommadath A."/>
        </authorList>
    </citation>
    <scope>NUCLEOTIDE SEQUENCE [LARGE SCALE GENOMIC DNA]</scope>
    <source>
        <strain evidence="3">SUG147</strain>
    </source>
</reference>
<protein>
    <submittedName>
        <fullName evidence="3">DUF1540 domain-containing protein</fullName>
    </submittedName>
</protein>
<gene>
    <name evidence="2" type="ORF">BN580_00656</name>
    <name evidence="3" type="ORF">MR241_00815</name>
</gene>
<dbReference type="EMBL" id="CBFW010000019">
    <property type="protein sequence ID" value="CDC70033.1"/>
    <property type="molecule type" value="Genomic_DNA"/>
</dbReference>